<feature type="transmembrane region" description="Helical" evidence="8">
    <location>
        <begin position="184"/>
        <end position="210"/>
    </location>
</feature>
<dbReference type="EMBL" id="ML996565">
    <property type="protein sequence ID" value="KAF2762908.1"/>
    <property type="molecule type" value="Genomic_DNA"/>
</dbReference>
<dbReference type="PANTHER" id="PTHR43337:SF3">
    <property type="entry name" value="PURINE TRANSPORTER"/>
    <property type="match status" value="1"/>
</dbReference>
<evidence type="ECO:0000256" key="7">
    <source>
        <dbReference type="SAM" id="MobiDB-lite"/>
    </source>
</evidence>
<evidence type="ECO:0000313" key="9">
    <source>
        <dbReference type="EMBL" id="KAF2762908.1"/>
    </source>
</evidence>
<dbReference type="GO" id="GO:0005886">
    <property type="term" value="C:plasma membrane"/>
    <property type="evidence" value="ECO:0007669"/>
    <property type="project" value="TreeGrafter"/>
</dbReference>
<dbReference type="PANTHER" id="PTHR43337">
    <property type="entry name" value="XANTHINE/URACIL PERMEASE C887.17-RELATED"/>
    <property type="match status" value="1"/>
</dbReference>
<evidence type="ECO:0000256" key="2">
    <source>
        <dbReference type="ARBA" id="ARBA00005697"/>
    </source>
</evidence>
<evidence type="ECO:0000256" key="3">
    <source>
        <dbReference type="ARBA" id="ARBA00022448"/>
    </source>
</evidence>
<feature type="transmembrane region" description="Helical" evidence="8">
    <location>
        <begin position="246"/>
        <end position="263"/>
    </location>
</feature>
<keyword evidence="10" id="KW-1185">Reference proteome</keyword>
<feature type="transmembrane region" description="Helical" evidence="8">
    <location>
        <begin position="100"/>
        <end position="119"/>
    </location>
</feature>
<dbReference type="Proteomes" id="UP000799437">
    <property type="component" value="Unassembled WGS sequence"/>
</dbReference>
<comment type="similarity">
    <text evidence="2">Belongs to the nucleobase:cation symporter-2 (NCS2) (TC 2.A.40) family. Azg-like subfamily.</text>
</comment>
<feature type="transmembrane region" description="Helical" evidence="8">
    <location>
        <begin position="152"/>
        <end position="172"/>
    </location>
</feature>
<feature type="transmembrane region" description="Helical" evidence="8">
    <location>
        <begin position="437"/>
        <end position="457"/>
    </location>
</feature>
<feature type="region of interest" description="Disordered" evidence="7">
    <location>
        <begin position="548"/>
        <end position="586"/>
    </location>
</feature>
<feature type="transmembrane region" description="Helical" evidence="8">
    <location>
        <begin position="412"/>
        <end position="431"/>
    </location>
</feature>
<evidence type="ECO:0000256" key="1">
    <source>
        <dbReference type="ARBA" id="ARBA00004141"/>
    </source>
</evidence>
<comment type="subcellular location">
    <subcellularLocation>
        <location evidence="1">Membrane</location>
        <topology evidence="1">Multi-pass membrane protein</topology>
    </subcellularLocation>
</comment>
<reference evidence="9" key="1">
    <citation type="journal article" date="2020" name="Stud. Mycol.">
        <title>101 Dothideomycetes genomes: a test case for predicting lifestyles and emergence of pathogens.</title>
        <authorList>
            <person name="Haridas S."/>
            <person name="Albert R."/>
            <person name="Binder M."/>
            <person name="Bloem J."/>
            <person name="Labutti K."/>
            <person name="Salamov A."/>
            <person name="Andreopoulos B."/>
            <person name="Baker S."/>
            <person name="Barry K."/>
            <person name="Bills G."/>
            <person name="Bluhm B."/>
            <person name="Cannon C."/>
            <person name="Castanera R."/>
            <person name="Culley D."/>
            <person name="Daum C."/>
            <person name="Ezra D."/>
            <person name="Gonzalez J."/>
            <person name="Henrissat B."/>
            <person name="Kuo A."/>
            <person name="Liang C."/>
            <person name="Lipzen A."/>
            <person name="Lutzoni F."/>
            <person name="Magnuson J."/>
            <person name="Mondo S."/>
            <person name="Nolan M."/>
            <person name="Ohm R."/>
            <person name="Pangilinan J."/>
            <person name="Park H.-J."/>
            <person name="Ramirez L."/>
            <person name="Alfaro M."/>
            <person name="Sun H."/>
            <person name="Tritt A."/>
            <person name="Yoshinaga Y."/>
            <person name="Zwiers L.-H."/>
            <person name="Turgeon B."/>
            <person name="Goodwin S."/>
            <person name="Spatafora J."/>
            <person name="Crous P."/>
            <person name="Grigoriev I."/>
        </authorList>
    </citation>
    <scope>NUCLEOTIDE SEQUENCE</scope>
    <source>
        <strain evidence="9">CBS 121739</strain>
    </source>
</reference>
<keyword evidence="6 8" id="KW-0472">Membrane</keyword>
<dbReference type="OrthoDB" id="431212at2759"/>
<proteinExistence type="inferred from homology"/>
<protein>
    <submittedName>
        <fullName evidence="9">Purine transporter</fullName>
    </submittedName>
</protein>
<dbReference type="RefSeq" id="XP_033605359.1">
    <property type="nucleotide sequence ID" value="XM_033742268.1"/>
</dbReference>
<evidence type="ECO:0000256" key="4">
    <source>
        <dbReference type="ARBA" id="ARBA00022692"/>
    </source>
</evidence>
<dbReference type="Pfam" id="PF00860">
    <property type="entry name" value="Xan_ur_permease"/>
    <property type="match status" value="1"/>
</dbReference>
<evidence type="ECO:0000256" key="5">
    <source>
        <dbReference type="ARBA" id="ARBA00022989"/>
    </source>
</evidence>
<name>A0A6A6WL48_9PEZI</name>
<evidence type="ECO:0000313" key="10">
    <source>
        <dbReference type="Proteomes" id="UP000799437"/>
    </source>
</evidence>
<keyword evidence="3" id="KW-0813">Transport</keyword>
<evidence type="ECO:0000256" key="6">
    <source>
        <dbReference type="ARBA" id="ARBA00023136"/>
    </source>
</evidence>
<dbReference type="GO" id="GO:0015853">
    <property type="term" value="P:adenine transport"/>
    <property type="evidence" value="ECO:0007669"/>
    <property type="project" value="TreeGrafter"/>
</dbReference>
<dbReference type="GO" id="GO:0015854">
    <property type="term" value="P:guanine transport"/>
    <property type="evidence" value="ECO:0007669"/>
    <property type="project" value="TreeGrafter"/>
</dbReference>
<evidence type="ECO:0000256" key="8">
    <source>
        <dbReference type="SAM" id="Phobius"/>
    </source>
</evidence>
<dbReference type="InterPro" id="IPR045018">
    <property type="entry name" value="Azg-like"/>
</dbReference>
<feature type="compositionally biased region" description="Gly residues" evidence="7">
    <location>
        <begin position="573"/>
        <end position="586"/>
    </location>
</feature>
<dbReference type="InterPro" id="IPR006043">
    <property type="entry name" value="NCS2"/>
</dbReference>
<feature type="transmembrane region" description="Helical" evidence="8">
    <location>
        <begin position="469"/>
        <end position="495"/>
    </location>
</feature>
<dbReference type="AlphaFoldDB" id="A0A6A6WL48"/>
<organism evidence="9 10">
    <name type="scientific">Pseudovirgaria hyperparasitica</name>
    <dbReference type="NCBI Taxonomy" id="470096"/>
    <lineage>
        <taxon>Eukaryota</taxon>
        <taxon>Fungi</taxon>
        <taxon>Dikarya</taxon>
        <taxon>Ascomycota</taxon>
        <taxon>Pezizomycotina</taxon>
        <taxon>Dothideomycetes</taxon>
        <taxon>Dothideomycetes incertae sedis</taxon>
        <taxon>Acrospermales</taxon>
        <taxon>Acrospermaceae</taxon>
        <taxon>Pseudovirgaria</taxon>
    </lineage>
</organism>
<dbReference type="GO" id="GO:0005345">
    <property type="term" value="F:purine nucleobase transmembrane transporter activity"/>
    <property type="evidence" value="ECO:0007669"/>
    <property type="project" value="TreeGrafter"/>
</dbReference>
<gene>
    <name evidence="9" type="ORF">EJ05DRAFT_447341</name>
</gene>
<dbReference type="GeneID" id="54483322"/>
<accession>A0A6A6WL48</accession>
<keyword evidence="4 8" id="KW-0812">Transmembrane</keyword>
<sequence length="586" mass="62094">MTVLERFADSLNHAVAQSPVGYYFHLEGSAHPHSFAGSKFTTELRAGLTTFFTMAYIISVNAAIISGTGGTCECAHTSQDPLCKEDTEYQLCALDVQRDLVTATAAISALASFLMGLLANLPVAVAPAMGLNAYLAFQVVGPAGTGPVSYKLAMTAVFVEGFIFVFLSLIGLRQWLAKVIPASIKVACGAGIGLFLTLIGLSSGAGIGAISGDVSTPLALAGCDPKYVVAELGPACQSHKATLPTMWIGFLVGGILTAIMMTYKVRGAMIFGIAIVSIMSWPRNSNFTYFPHDGPTGLGESRFQFFKSVVGFRPIKNTLAVQDWNLAGAGGQFALALFTMLYVDILDCTGTLYSMARFSGVVDPDTGDFPRSTVAYCTDAICISIGSLFGTSPVTAFVESGAGIQEGGRTGLTAMTTGLCFLVSVFFAPIFASIPPWATGGALVLVGCMMMKGTLAINWGYPGDAIPAFVTLVFMPFSYSIAYGLIAGITTYILINSTTYLLSLLSRGRIEPDDYDLKEYWSWRSESRGARPWFVRAVRGDKKFWREDGGATSDSFELRSNAEGGSVEREGKGGVGVGVEGRGGLR</sequence>
<keyword evidence="5 8" id="KW-1133">Transmembrane helix</keyword>